<gene>
    <name evidence="1" type="ORF">ACOLOM_LOCUS9692</name>
</gene>
<feature type="non-terminal residue" evidence="1">
    <location>
        <position position="1"/>
    </location>
</feature>
<comment type="caution">
    <text evidence="1">The sequence shown here is derived from an EMBL/GenBank/DDBJ whole genome shotgun (WGS) entry which is preliminary data.</text>
</comment>
<proteinExistence type="predicted"/>
<reference evidence="1" key="1">
    <citation type="submission" date="2021-06" db="EMBL/GenBank/DDBJ databases">
        <authorList>
            <person name="Kallberg Y."/>
            <person name="Tangrot J."/>
            <person name="Rosling A."/>
        </authorList>
    </citation>
    <scope>NUCLEOTIDE SEQUENCE</scope>
    <source>
        <strain evidence="1">CL356</strain>
    </source>
</reference>
<dbReference type="EMBL" id="CAJVPT010028819">
    <property type="protein sequence ID" value="CAG8687968.1"/>
    <property type="molecule type" value="Genomic_DNA"/>
</dbReference>
<dbReference type="Proteomes" id="UP000789525">
    <property type="component" value="Unassembled WGS sequence"/>
</dbReference>
<evidence type="ECO:0000313" key="1">
    <source>
        <dbReference type="EMBL" id="CAG8687968.1"/>
    </source>
</evidence>
<feature type="non-terminal residue" evidence="1">
    <location>
        <position position="76"/>
    </location>
</feature>
<keyword evidence="2" id="KW-1185">Reference proteome</keyword>
<organism evidence="1 2">
    <name type="scientific">Acaulospora colombiana</name>
    <dbReference type="NCBI Taxonomy" id="27376"/>
    <lineage>
        <taxon>Eukaryota</taxon>
        <taxon>Fungi</taxon>
        <taxon>Fungi incertae sedis</taxon>
        <taxon>Mucoromycota</taxon>
        <taxon>Glomeromycotina</taxon>
        <taxon>Glomeromycetes</taxon>
        <taxon>Diversisporales</taxon>
        <taxon>Acaulosporaceae</taxon>
        <taxon>Acaulospora</taxon>
    </lineage>
</organism>
<sequence length="76" mass="9119">LTSDQQGYKMKKASEEIKSEYLEIHLEDEEDNEFERYKTSIQHNRDECTNPVEWWGRRKSELPNMAELAKKYLAIP</sequence>
<name>A0ACA9P2U4_9GLOM</name>
<accession>A0ACA9P2U4</accession>
<evidence type="ECO:0000313" key="2">
    <source>
        <dbReference type="Proteomes" id="UP000789525"/>
    </source>
</evidence>
<protein>
    <submittedName>
        <fullName evidence="1">4011_t:CDS:1</fullName>
    </submittedName>
</protein>